<protein>
    <submittedName>
        <fullName evidence="1">Uncharacterized protein</fullName>
    </submittedName>
</protein>
<comment type="caution">
    <text evidence="1">The sequence shown here is derived from an EMBL/GenBank/DDBJ whole genome shotgun (WGS) entry which is preliminary data.</text>
</comment>
<reference evidence="1 2" key="1">
    <citation type="submission" date="2013-10" db="EMBL/GenBank/DDBJ databases">
        <title>Salinisphaera orenii MK-B5 Genome Sequencing.</title>
        <authorList>
            <person name="Lai Q."/>
            <person name="Li C."/>
            <person name="Shao Z."/>
        </authorList>
    </citation>
    <scope>NUCLEOTIDE SEQUENCE [LARGE SCALE GENOMIC DNA]</scope>
    <source>
        <strain evidence="1 2">MK-B5</strain>
    </source>
</reference>
<name>A0A423PYC0_9GAMM</name>
<organism evidence="1 2">
    <name type="scientific">Salinisphaera orenii MK-B5</name>
    <dbReference type="NCBI Taxonomy" id="856730"/>
    <lineage>
        <taxon>Bacteria</taxon>
        <taxon>Pseudomonadati</taxon>
        <taxon>Pseudomonadota</taxon>
        <taxon>Gammaproteobacteria</taxon>
        <taxon>Salinisphaerales</taxon>
        <taxon>Salinisphaeraceae</taxon>
        <taxon>Salinisphaera</taxon>
    </lineage>
</organism>
<evidence type="ECO:0000313" key="1">
    <source>
        <dbReference type="EMBL" id="ROO30589.1"/>
    </source>
</evidence>
<dbReference type="Proteomes" id="UP000283993">
    <property type="component" value="Unassembled WGS sequence"/>
</dbReference>
<evidence type="ECO:0000313" key="2">
    <source>
        <dbReference type="Proteomes" id="UP000283993"/>
    </source>
</evidence>
<sequence length="132" mass="15408">MALRQRGAKFSPMAKLKRRDRLAWLLRQRGYTYPAIAERLARFQGRPRTSSQRASEIVKRYDRVMRRRARDPRWYDGLRPQTVTMLKRAGYDTPEAIRAGLRDGSIRPESMPNLGPRSYADLCRVFGAPKLE</sequence>
<proteinExistence type="predicted"/>
<dbReference type="EMBL" id="AYKH01000001">
    <property type="protein sequence ID" value="ROO30589.1"/>
    <property type="molecule type" value="Genomic_DNA"/>
</dbReference>
<accession>A0A423PYC0</accession>
<keyword evidence="2" id="KW-1185">Reference proteome</keyword>
<gene>
    <name evidence="1" type="ORF">SAOR_00915</name>
</gene>
<dbReference type="AlphaFoldDB" id="A0A423PYC0"/>